<dbReference type="PANTHER" id="PTHR20963:SF51">
    <property type="entry name" value="MULTIPLE INOSITOL POLYPHOSPHATE PHOSPHATASE 1"/>
    <property type="match status" value="1"/>
</dbReference>
<evidence type="ECO:0000256" key="1">
    <source>
        <dbReference type="ARBA" id="ARBA00022801"/>
    </source>
</evidence>
<dbReference type="EMBL" id="JASPKY010000967">
    <property type="protein sequence ID" value="KAK9679837.1"/>
    <property type="molecule type" value="Genomic_DNA"/>
</dbReference>
<dbReference type="PIRSF" id="PIRSF000894">
    <property type="entry name" value="Acid_phosphatase"/>
    <property type="match status" value="1"/>
</dbReference>
<gene>
    <name evidence="5" type="ORF">QE152_g39675</name>
</gene>
<name>A0AAW1HTN8_POPJA</name>
<dbReference type="CDD" id="cd07061">
    <property type="entry name" value="HP_HAP_like"/>
    <property type="match status" value="1"/>
</dbReference>
<keyword evidence="3" id="KW-1015">Disulfide bond</keyword>
<dbReference type="AlphaFoldDB" id="A0AAW1HTN8"/>
<keyword evidence="6" id="KW-1185">Reference proteome</keyword>
<organism evidence="5 6">
    <name type="scientific">Popillia japonica</name>
    <name type="common">Japanese beetle</name>
    <dbReference type="NCBI Taxonomy" id="7064"/>
    <lineage>
        <taxon>Eukaryota</taxon>
        <taxon>Metazoa</taxon>
        <taxon>Ecdysozoa</taxon>
        <taxon>Arthropoda</taxon>
        <taxon>Hexapoda</taxon>
        <taxon>Insecta</taxon>
        <taxon>Pterygota</taxon>
        <taxon>Neoptera</taxon>
        <taxon>Endopterygota</taxon>
        <taxon>Coleoptera</taxon>
        <taxon>Polyphaga</taxon>
        <taxon>Scarabaeiformia</taxon>
        <taxon>Scarabaeidae</taxon>
        <taxon>Rutelinae</taxon>
        <taxon>Popillia</taxon>
    </lineage>
</organism>
<accession>A0AAW1HTN8</accession>
<feature type="disulfide bond" evidence="3">
    <location>
        <begin position="274"/>
        <end position="289"/>
    </location>
</feature>
<dbReference type="InterPro" id="IPR029033">
    <property type="entry name" value="His_PPase_superfam"/>
</dbReference>
<dbReference type="Pfam" id="PF00328">
    <property type="entry name" value="His_Phos_2"/>
    <property type="match status" value="1"/>
</dbReference>
<dbReference type="InterPro" id="IPR016274">
    <property type="entry name" value="Histidine_acid_Pase_euk"/>
</dbReference>
<dbReference type="Proteomes" id="UP001458880">
    <property type="component" value="Unassembled WGS sequence"/>
</dbReference>
<reference evidence="5 6" key="1">
    <citation type="journal article" date="2024" name="BMC Genomics">
        <title>De novo assembly and annotation of Popillia japonica's genome with initial clues to its potential as an invasive pest.</title>
        <authorList>
            <person name="Cucini C."/>
            <person name="Boschi S."/>
            <person name="Funari R."/>
            <person name="Cardaioli E."/>
            <person name="Iannotti N."/>
            <person name="Marturano G."/>
            <person name="Paoli F."/>
            <person name="Bruttini M."/>
            <person name="Carapelli A."/>
            <person name="Frati F."/>
            <person name="Nardi F."/>
        </authorList>
    </citation>
    <scope>NUCLEOTIDE SEQUENCE [LARGE SCALE GENOMIC DNA]</scope>
    <source>
        <strain evidence="5">DMR45628</strain>
    </source>
</reference>
<proteinExistence type="predicted"/>
<dbReference type="InterPro" id="IPR000560">
    <property type="entry name" value="His_Pase_clade-2"/>
</dbReference>
<feature type="chain" id="PRO_5043609603" evidence="4">
    <location>
        <begin position="19"/>
        <end position="453"/>
    </location>
</feature>
<evidence type="ECO:0000256" key="3">
    <source>
        <dbReference type="PIRSR" id="PIRSR000894-2"/>
    </source>
</evidence>
<comment type="caution">
    <text evidence="5">The sequence shown here is derived from an EMBL/GenBank/DDBJ whole genome shotgun (WGS) entry which is preliminary data.</text>
</comment>
<evidence type="ECO:0000313" key="6">
    <source>
        <dbReference type="Proteomes" id="UP001458880"/>
    </source>
</evidence>
<evidence type="ECO:0000256" key="4">
    <source>
        <dbReference type="SAM" id="SignalP"/>
    </source>
</evidence>
<evidence type="ECO:0000313" key="5">
    <source>
        <dbReference type="EMBL" id="KAK9679837.1"/>
    </source>
</evidence>
<keyword evidence="1" id="KW-0378">Hydrolase</keyword>
<keyword evidence="4" id="KW-0732">Signal</keyword>
<dbReference type="PANTHER" id="PTHR20963">
    <property type="entry name" value="MULTIPLE INOSITOL POLYPHOSPHATE PHOSPHATASE-RELATED"/>
    <property type="match status" value="1"/>
</dbReference>
<dbReference type="Gene3D" id="3.40.50.1240">
    <property type="entry name" value="Phosphoglycerate mutase-like"/>
    <property type="match status" value="1"/>
</dbReference>
<dbReference type="SUPFAM" id="SSF53254">
    <property type="entry name" value="Phosphoglycerate mutase-like"/>
    <property type="match status" value="1"/>
</dbReference>
<feature type="signal peptide" evidence="4">
    <location>
        <begin position="1"/>
        <end position="18"/>
    </location>
</feature>
<sequence>MKVCTLAILFGLFAFANCAEDRNSIFSYLATKSGYRFAANLDINDVSQEEGACPQKIWMFLRHGTRNPSKGDINNMNGRLLEIKNIILNTNRNSIRSLDTTQLDQLENWSPAVTDIAYQQILTPEGRLENEELSQRMQARFPSLFPNTFDNSTYWIMHTDSDRTRDSATHFATGLFGADQLNEVYFPEPTYEDLKTLEFYELCTKWIEDIEGNPESLIERDLFEASATVQSAVESVNQAVGLTTVQSAVESVNQAVGLTNELSLSDVMIMYKTCSFESSWFRNSSSPWCMAFDLDSIRVIAYAEDLEYYWVDGYGFELNYKQTCPAIIDVVNFFEDDESDRTTTVYFTHSGAVIKLIARLGLYFDEEPLLHTTFNPEDPKYWQISKVGSFLTNIALILHDCGDSKMVSVRHNEHVVRLPACPDSDLCDFETFKAYFDDSINNCNFEEMCGLLK</sequence>
<keyword evidence="2" id="KW-0325">Glycoprotein</keyword>
<evidence type="ECO:0000256" key="2">
    <source>
        <dbReference type="ARBA" id="ARBA00023180"/>
    </source>
</evidence>
<protein>
    <submittedName>
        <fullName evidence="5">Histidine phosphatase superfamily (Branch 2)</fullName>
    </submittedName>
</protein>
<feature type="disulfide bond" evidence="3">
    <location>
        <begin position="421"/>
        <end position="427"/>
    </location>
</feature>
<dbReference type="GO" id="GO:0052745">
    <property type="term" value="F:inositol phosphate phosphatase activity"/>
    <property type="evidence" value="ECO:0007669"/>
    <property type="project" value="TreeGrafter"/>
</dbReference>
<dbReference type="GO" id="GO:0003993">
    <property type="term" value="F:acid phosphatase activity"/>
    <property type="evidence" value="ECO:0007669"/>
    <property type="project" value="TreeGrafter"/>
</dbReference>